<feature type="domain" description="TonB C-terminal" evidence="12">
    <location>
        <begin position="298"/>
        <end position="390"/>
    </location>
</feature>
<evidence type="ECO:0000256" key="6">
    <source>
        <dbReference type="ARBA" id="ARBA00022692"/>
    </source>
</evidence>
<name>A0A0H3AC13_NITV4</name>
<evidence type="ECO:0000256" key="3">
    <source>
        <dbReference type="ARBA" id="ARBA00022448"/>
    </source>
</evidence>
<evidence type="ECO:0000256" key="4">
    <source>
        <dbReference type="ARBA" id="ARBA00022475"/>
    </source>
</evidence>
<dbReference type="Pfam" id="PF03544">
    <property type="entry name" value="TonB_C"/>
    <property type="match status" value="1"/>
</dbReference>
<dbReference type="PANTHER" id="PTHR33446">
    <property type="entry name" value="PROTEIN TONB-RELATED"/>
    <property type="match status" value="1"/>
</dbReference>
<comment type="subcellular location">
    <subcellularLocation>
        <location evidence="1">Cell inner membrane</location>
        <topology evidence="1">Single-pass membrane protein</topology>
        <orientation evidence="1">Periplasmic side</orientation>
    </subcellularLocation>
</comment>
<reference evidence="14" key="1">
    <citation type="journal article" date="2009" name="Environ. Microbiol.">
        <title>Contribution of mobile genetic elements to Desulfovibrio vulgaris genome plasticity.</title>
        <authorList>
            <person name="Walker C.B."/>
            <person name="Stolyar S."/>
            <person name="Chivian D."/>
            <person name="Pinel N."/>
            <person name="Gabster J.A."/>
            <person name="Dehal P.S."/>
            <person name="He Z."/>
            <person name="Yang Z.K."/>
            <person name="Yen H.C."/>
            <person name="Zhou J."/>
            <person name="Wall J.D."/>
            <person name="Hazen T.C."/>
            <person name="Arkin A.P."/>
            <person name="Stahl D.A."/>
        </authorList>
    </citation>
    <scope>NUCLEOTIDE SEQUENCE [LARGE SCALE GENOMIC DNA]</scope>
    <source>
        <strain evidence="14">DP4</strain>
    </source>
</reference>
<keyword evidence="5" id="KW-0997">Cell inner membrane</keyword>
<evidence type="ECO:0000256" key="10">
    <source>
        <dbReference type="SAM" id="MobiDB-lite"/>
    </source>
</evidence>
<keyword evidence="6 11" id="KW-0812">Transmembrane</keyword>
<dbReference type="GO" id="GO:0015031">
    <property type="term" value="P:protein transport"/>
    <property type="evidence" value="ECO:0007669"/>
    <property type="project" value="UniProtKB-KW"/>
</dbReference>
<dbReference type="InterPro" id="IPR003538">
    <property type="entry name" value="TonB"/>
</dbReference>
<evidence type="ECO:0000256" key="8">
    <source>
        <dbReference type="ARBA" id="ARBA00022989"/>
    </source>
</evidence>
<dbReference type="PRINTS" id="PR01374">
    <property type="entry name" value="TONBPROTEIN"/>
</dbReference>
<proteinExistence type="inferred from homology"/>
<keyword evidence="4" id="KW-1003">Cell membrane</keyword>
<dbReference type="KEGG" id="dvl:Dvul_2863"/>
<keyword evidence="9 11" id="KW-0472">Membrane</keyword>
<dbReference type="Proteomes" id="UP000009173">
    <property type="component" value="Chromosome"/>
</dbReference>
<feature type="region of interest" description="Disordered" evidence="10">
    <location>
        <begin position="115"/>
        <end position="285"/>
    </location>
</feature>
<evidence type="ECO:0000256" key="7">
    <source>
        <dbReference type="ARBA" id="ARBA00022927"/>
    </source>
</evidence>
<dbReference type="HOGENOM" id="CLU_715215_0_0_7"/>
<dbReference type="AlphaFoldDB" id="A0A0H3AC13"/>
<dbReference type="SUPFAM" id="SSF74653">
    <property type="entry name" value="TolA/TonB C-terminal domain"/>
    <property type="match status" value="1"/>
</dbReference>
<evidence type="ECO:0000256" key="1">
    <source>
        <dbReference type="ARBA" id="ARBA00004383"/>
    </source>
</evidence>
<dbReference type="PROSITE" id="PS52015">
    <property type="entry name" value="TONB_CTD"/>
    <property type="match status" value="1"/>
</dbReference>
<keyword evidence="8 11" id="KW-1133">Transmembrane helix</keyword>
<sequence>MTRCHARDGATDAVPQSCADGLVAAQPEESKKSTPTATGQPLPDMPSLHTGCSRKTFAAKGMGTRVHSLRGVWGSVLIHLCAVATLVAAPLGGSTITSSSTGHMMVSLANLPGGAGQGTAGAPAETGGCMSRESATRPPAQQTKQETVARPETTPSQHSQTAKPNPKDIAPRHDKQHDKRVDTQPEKSPEEKTAQPAPKPVPEKPTAAPTHSSDTTATDVTSPPDTPAHEATAPASATKATSGTPDNVAPRSGNDGTGDITGDNSGSGSGETAKTGQGKASGHGGAAAATPFGYAIADVDAPPTVSSKVPPDYPRRARRTGTEGRVVLRLLVHENGAPGHLSVVESTPPGIFDQSAMEAVARWRFAPGRREGRAVPTWVLLPVRFDLASR</sequence>
<dbReference type="GO" id="GO:0030288">
    <property type="term" value="C:outer membrane-bounded periplasmic space"/>
    <property type="evidence" value="ECO:0007669"/>
    <property type="project" value="InterPro"/>
</dbReference>
<dbReference type="InterPro" id="IPR006260">
    <property type="entry name" value="TonB/TolA_C"/>
</dbReference>
<dbReference type="NCBIfam" id="TIGR01352">
    <property type="entry name" value="tonB_Cterm"/>
    <property type="match status" value="1"/>
</dbReference>
<evidence type="ECO:0000256" key="5">
    <source>
        <dbReference type="ARBA" id="ARBA00022519"/>
    </source>
</evidence>
<feature type="transmembrane region" description="Helical" evidence="11">
    <location>
        <begin position="72"/>
        <end position="91"/>
    </location>
</feature>
<evidence type="ECO:0000259" key="12">
    <source>
        <dbReference type="PROSITE" id="PS52015"/>
    </source>
</evidence>
<protein>
    <submittedName>
        <fullName evidence="13">Outer membrane transport energization protein TonB</fullName>
    </submittedName>
</protein>
<organism evidence="13 14">
    <name type="scientific">Nitratidesulfovibrio vulgaris (strain DP4)</name>
    <name type="common">Desulfovibrio vulgaris</name>
    <dbReference type="NCBI Taxonomy" id="391774"/>
    <lineage>
        <taxon>Bacteria</taxon>
        <taxon>Pseudomonadati</taxon>
        <taxon>Thermodesulfobacteriota</taxon>
        <taxon>Desulfovibrionia</taxon>
        <taxon>Desulfovibrionales</taxon>
        <taxon>Desulfovibrionaceae</taxon>
        <taxon>Nitratidesulfovibrio</taxon>
    </lineage>
</organism>
<accession>A0A0H3AC13</accession>
<feature type="region of interest" description="Disordered" evidence="10">
    <location>
        <begin position="24"/>
        <end position="50"/>
    </location>
</feature>
<evidence type="ECO:0000256" key="2">
    <source>
        <dbReference type="ARBA" id="ARBA00006555"/>
    </source>
</evidence>
<dbReference type="GO" id="GO:0015891">
    <property type="term" value="P:siderophore transport"/>
    <property type="evidence" value="ECO:0007669"/>
    <property type="project" value="InterPro"/>
</dbReference>
<dbReference type="Gene3D" id="3.30.1150.10">
    <property type="match status" value="1"/>
</dbReference>
<feature type="compositionally biased region" description="Low complexity" evidence="10">
    <location>
        <begin position="252"/>
        <end position="266"/>
    </location>
</feature>
<evidence type="ECO:0000256" key="11">
    <source>
        <dbReference type="SAM" id="Phobius"/>
    </source>
</evidence>
<keyword evidence="7" id="KW-0653">Protein transport</keyword>
<dbReference type="GO" id="GO:0098797">
    <property type="term" value="C:plasma membrane protein complex"/>
    <property type="evidence" value="ECO:0007669"/>
    <property type="project" value="TreeGrafter"/>
</dbReference>
<evidence type="ECO:0000256" key="9">
    <source>
        <dbReference type="ARBA" id="ARBA00023136"/>
    </source>
</evidence>
<dbReference type="EMBL" id="CP000527">
    <property type="protein sequence ID" value="ABM29874.1"/>
    <property type="molecule type" value="Genomic_DNA"/>
</dbReference>
<dbReference type="GO" id="GO:0055085">
    <property type="term" value="P:transmembrane transport"/>
    <property type="evidence" value="ECO:0007669"/>
    <property type="project" value="InterPro"/>
</dbReference>
<feature type="compositionally biased region" description="Polar residues" evidence="10">
    <location>
        <begin position="153"/>
        <end position="163"/>
    </location>
</feature>
<evidence type="ECO:0000313" key="13">
    <source>
        <dbReference type="EMBL" id="ABM29874.1"/>
    </source>
</evidence>
<dbReference type="PANTHER" id="PTHR33446:SF2">
    <property type="entry name" value="PROTEIN TONB"/>
    <property type="match status" value="1"/>
</dbReference>
<evidence type="ECO:0000313" key="14">
    <source>
        <dbReference type="Proteomes" id="UP000009173"/>
    </source>
</evidence>
<dbReference type="GO" id="GO:0031992">
    <property type="term" value="F:energy transducer activity"/>
    <property type="evidence" value="ECO:0007669"/>
    <property type="project" value="InterPro"/>
</dbReference>
<dbReference type="InterPro" id="IPR051045">
    <property type="entry name" value="TonB-dependent_transducer"/>
</dbReference>
<dbReference type="InterPro" id="IPR037682">
    <property type="entry name" value="TonB_C"/>
</dbReference>
<feature type="compositionally biased region" description="Low complexity" evidence="10">
    <location>
        <begin position="229"/>
        <end position="245"/>
    </location>
</feature>
<comment type="similarity">
    <text evidence="2">Belongs to the TonB family.</text>
</comment>
<keyword evidence="3" id="KW-0813">Transport</keyword>
<gene>
    <name evidence="13" type="ordered locus">Dvul_2863</name>
</gene>
<feature type="compositionally biased region" description="Basic and acidic residues" evidence="10">
    <location>
        <begin position="165"/>
        <end position="193"/>
    </location>
</feature>
<feature type="compositionally biased region" description="Polar residues" evidence="10">
    <location>
        <begin position="209"/>
        <end position="223"/>
    </location>
</feature>